<dbReference type="InterPro" id="IPR028204">
    <property type="entry name" value="Tricorn_C1"/>
</dbReference>
<dbReference type="Gene3D" id="2.120.10.60">
    <property type="entry name" value="Tricorn protease N-terminal domain"/>
    <property type="match status" value="1"/>
</dbReference>
<evidence type="ECO:0000256" key="5">
    <source>
        <dbReference type="ARBA" id="ARBA00022801"/>
    </source>
</evidence>
<dbReference type="CDD" id="cd07562">
    <property type="entry name" value="Peptidase_S41_TRI"/>
    <property type="match status" value="1"/>
</dbReference>
<dbReference type="CDD" id="cd10828">
    <property type="entry name" value="cpPDZ_Tricorn-protease"/>
    <property type="match status" value="1"/>
</dbReference>
<evidence type="ECO:0000256" key="1">
    <source>
        <dbReference type="ARBA" id="ARBA00004496"/>
    </source>
</evidence>
<dbReference type="InterPro" id="IPR029414">
    <property type="entry name" value="Tricorn_PDZ"/>
</dbReference>
<dbReference type="GO" id="GO:0005737">
    <property type="term" value="C:cytoplasm"/>
    <property type="evidence" value="ECO:0007669"/>
    <property type="project" value="UniProtKB-SubCell"/>
</dbReference>
<evidence type="ECO:0000256" key="6">
    <source>
        <dbReference type="ARBA" id="ARBA00022825"/>
    </source>
</evidence>
<dbReference type="EMBL" id="LAZR01000757">
    <property type="protein sequence ID" value="KKN58546.1"/>
    <property type="molecule type" value="Genomic_DNA"/>
</dbReference>
<dbReference type="Gene3D" id="2.130.10.10">
    <property type="entry name" value="YVTN repeat-like/Quinoprotein amine dehydrogenase"/>
    <property type="match status" value="1"/>
</dbReference>
<comment type="subcellular location">
    <subcellularLocation>
        <location evidence="1">Cytoplasm</location>
    </subcellularLocation>
</comment>
<dbReference type="InterPro" id="IPR029045">
    <property type="entry name" value="ClpP/crotonase-like_dom_sf"/>
</dbReference>
<gene>
    <name evidence="9" type="ORF">LCGC14_0550890</name>
</gene>
<accession>A0A0F9UBA2</accession>
<feature type="region of interest" description="Disordered" evidence="7">
    <location>
        <begin position="547"/>
        <end position="588"/>
    </location>
</feature>
<evidence type="ECO:0000256" key="3">
    <source>
        <dbReference type="ARBA" id="ARBA00022490"/>
    </source>
</evidence>
<dbReference type="Pfam" id="PF14685">
    <property type="entry name" value="PDZ_Tricorn"/>
    <property type="match status" value="1"/>
</dbReference>
<reference evidence="9" key="1">
    <citation type="journal article" date="2015" name="Nature">
        <title>Complex archaea that bridge the gap between prokaryotes and eukaryotes.</title>
        <authorList>
            <person name="Spang A."/>
            <person name="Saw J.H."/>
            <person name="Jorgensen S.L."/>
            <person name="Zaremba-Niedzwiedzka K."/>
            <person name="Martijn J."/>
            <person name="Lind A.E."/>
            <person name="van Eijk R."/>
            <person name="Schleper C."/>
            <person name="Guy L."/>
            <person name="Ettema T.J."/>
        </authorList>
    </citation>
    <scope>NUCLEOTIDE SEQUENCE</scope>
</reference>
<dbReference type="Gene3D" id="2.30.42.10">
    <property type="match status" value="1"/>
</dbReference>
<dbReference type="Gene3D" id="3.30.750.44">
    <property type="match status" value="1"/>
</dbReference>
<dbReference type="PANTHER" id="PTHR43253:SF1">
    <property type="entry name" value="TRICORN PROTEASE HOMOLOG 2-RELATED"/>
    <property type="match status" value="1"/>
</dbReference>
<sequence length="1102" mass="126008">MKTKVFLFIFCILLLFSGITYASQEARVLRFPSIHNDQIVFTYAGDLYTVSSVGGLARKLTSHNGFEVFARFSPDGEYIAFTGEYDGNREVYLIPSSGGIPKRLTYTPTLGRDDVSDRMGPNNIVMTWKHDKKHVVFRSRMREWNSFNGQLYLASVEGGTPEQLPLPRGGFCSFSANDKMMAYNRVFREFRTWKRYRGGMADDIWIYDFETKKVKNITNNPAQDIIPMWSGDSIYFLSDRDENKKMNLFVYDLTTEKTRKLTSFDDFDIKFPSLGPKAIVFENGGFIYRFDLEKKEAKKVPVNISDDMMSSRDKFVKVGEKVTNYEISPDGKRALFGARGEIFTVPAKHGNTRNLTNTSGVHERNSKWSPDGKWIAYISDQSGEDEICIMLQDGSGAPRQITKEGDTYKYQIYWSPDSRKILWGDKLLRLNYVDVEAKKIVEVARAKSWEIRNYAWSPDSNWISYEKPEAKSMTKIYLYNCTTKKTYEVTEGWYSSYSPSFSSDGKYLFFISDRDFSPIYSETEWNHAYLSMARVYLVTLSKDVKSPFEPKSDEVTVKKESEKSQKSKKGAEKDKEKGDKEKKSAQKKGAWIKVDPSGLKDRIIGLPIGVANYRHITSVGEKIYYMMRSDGDRKSSLKMYDLKEQKETDLGNIRDYEISHDQEKMLVSQEKSYAIVDLPKAPLKIKDKLDLSNMETKVDLRQEWNQIFNECWRQMKYFFYAPNMHGVDWEAMKARYKPLAEAVSHRADLTYVIGEMIGELNVGHTYVGGGDIPQPKRVPVGMLGAQFKRDANSGYYKIKKILKGENWNKSLRSPLTEVGINVKEGDYLIAINGKQTNKMADLYEVLLNTVGKQVTLRVNSKPVEKGSRKVIVVPIKDELSLVYYNLVQNNMEKVDKATKGKVGYIHLPDMGRQGLNEFAKHFYPQLRKKALIIDVRGNGGGNVSPMLIERLRREIAMIGMSRDTTIPGPDPEAIMLGPKVCLMDEFSASDGDLFPYRFKKHKLGKLIGKRTWGGVVGIRSPLPLVDGGSLYKPEFASYSVDGKEWIIEGHGVEPDIYVDNDPAKEYEGEDQQLNKAIEVILEELKTKEKKLPPIPPYKKKDK</sequence>
<dbReference type="Gene3D" id="3.90.226.10">
    <property type="entry name" value="2-enoyl-CoA Hydratase, Chain A, domain 1"/>
    <property type="match status" value="1"/>
</dbReference>
<comment type="caution">
    <text evidence="9">The sequence shown here is derived from an EMBL/GenBank/DDBJ whole genome shotgun (WGS) entry which is preliminary data.</text>
</comment>
<keyword evidence="3" id="KW-0963">Cytoplasm</keyword>
<dbReference type="GO" id="GO:0008236">
    <property type="term" value="F:serine-type peptidase activity"/>
    <property type="evidence" value="ECO:0007669"/>
    <property type="project" value="UniProtKB-KW"/>
</dbReference>
<dbReference type="PIRSF" id="PIRSF036421">
    <property type="entry name" value="Tricorn_protease"/>
    <property type="match status" value="1"/>
</dbReference>
<evidence type="ECO:0000313" key="9">
    <source>
        <dbReference type="EMBL" id="KKN58546.1"/>
    </source>
</evidence>
<dbReference type="GO" id="GO:0006508">
    <property type="term" value="P:proteolysis"/>
    <property type="evidence" value="ECO:0007669"/>
    <property type="project" value="UniProtKB-KW"/>
</dbReference>
<dbReference type="Pfam" id="PF26550">
    <property type="entry name" value="Tricorn_2nd"/>
    <property type="match status" value="1"/>
</dbReference>
<keyword evidence="4" id="KW-0645">Protease</keyword>
<dbReference type="Pfam" id="PF26549">
    <property type="entry name" value="Tricorn_N"/>
    <property type="match status" value="1"/>
</dbReference>
<evidence type="ECO:0000259" key="8">
    <source>
        <dbReference type="SMART" id="SM00245"/>
    </source>
</evidence>
<feature type="domain" description="Tail specific protease" evidence="8">
    <location>
        <begin position="868"/>
        <end position="1059"/>
    </location>
</feature>
<dbReference type="InterPro" id="IPR012393">
    <property type="entry name" value="Tricorn_protease"/>
</dbReference>
<keyword evidence="5" id="KW-0378">Hydrolase</keyword>
<dbReference type="Pfam" id="PF14684">
    <property type="entry name" value="Tricorn_C1"/>
    <property type="match status" value="1"/>
</dbReference>
<dbReference type="SUPFAM" id="SSF69304">
    <property type="entry name" value="Tricorn protease N-terminal domain"/>
    <property type="match status" value="1"/>
</dbReference>
<dbReference type="Pfam" id="PF03572">
    <property type="entry name" value="Peptidase_S41"/>
    <property type="match status" value="1"/>
</dbReference>
<dbReference type="SUPFAM" id="SSF50156">
    <property type="entry name" value="PDZ domain-like"/>
    <property type="match status" value="1"/>
</dbReference>
<dbReference type="SUPFAM" id="SSF52096">
    <property type="entry name" value="ClpP/crotonase"/>
    <property type="match status" value="1"/>
</dbReference>
<feature type="compositionally biased region" description="Basic and acidic residues" evidence="7">
    <location>
        <begin position="547"/>
        <end position="584"/>
    </location>
</feature>
<evidence type="ECO:0000256" key="2">
    <source>
        <dbReference type="ARBA" id="ARBA00008524"/>
    </source>
</evidence>
<dbReference type="PANTHER" id="PTHR43253">
    <property type="entry name" value="TRICORN PROTEASE HOMOLOG 2-RELATED"/>
    <property type="match status" value="1"/>
</dbReference>
<dbReference type="SUPFAM" id="SSF82171">
    <property type="entry name" value="DPP6 N-terminal domain-like"/>
    <property type="match status" value="1"/>
</dbReference>
<dbReference type="InterPro" id="IPR015943">
    <property type="entry name" value="WD40/YVTN_repeat-like_dom_sf"/>
</dbReference>
<organism evidence="9">
    <name type="scientific">marine sediment metagenome</name>
    <dbReference type="NCBI Taxonomy" id="412755"/>
    <lineage>
        <taxon>unclassified sequences</taxon>
        <taxon>metagenomes</taxon>
        <taxon>ecological metagenomes</taxon>
    </lineage>
</organism>
<name>A0A0F9UBA2_9ZZZZ</name>
<dbReference type="SMART" id="SM00245">
    <property type="entry name" value="TSPc"/>
    <property type="match status" value="1"/>
</dbReference>
<keyword evidence="6" id="KW-0720">Serine protease</keyword>
<dbReference type="AlphaFoldDB" id="A0A0F9UBA2"/>
<protein>
    <recommendedName>
        <fullName evidence="8">Tail specific protease domain-containing protein</fullName>
    </recommendedName>
</protein>
<comment type="similarity">
    <text evidence="2">Belongs to the peptidase S41B family.</text>
</comment>
<evidence type="ECO:0000256" key="7">
    <source>
        <dbReference type="SAM" id="MobiDB-lite"/>
    </source>
</evidence>
<evidence type="ECO:0000256" key="4">
    <source>
        <dbReference type="ARBA" id="ARBA00022670"/>
    </source>
</evidence>
<proteinExistence type="inferred from homology"/>
<dbReference type="InterPro" id="IPR005151">
    <property type="entry name" value="Tail-specific_protease"/>
</dbReference>
<dbReference type="InterPro" id="IPR036034">
    <property type="entry name" value="PDZ_sf"/>
</dbReference>